<dbReference type="InterPro" id="IPR018036">
    <property type="entry name" value="DUF429_subgr"/>
</dbReference>
<accession>A0AAT9GNG9</accession>
<reference evidence="1" key="1">
    <citation type="submission" date="2024-03" db="EMBL/GenBank/DDBJ databases">
        <title>Complete genome sequence of Sulfurisphaera javensis strain KD-1.</title>
        <authorList>
            <person name="Sakai H."/>
            <person name="Nur N."/>
            <person name="Suwanto A."/>
            <person name="Kurosawa N."/>
        </authorList>
    </citation>
    <scope>NUCLEOTIDE SEQUENCE</scope>
    <source>
        <strain evidence="1">KD-1</strain>
    </source>
</reference>
<gene>
    <name evidence="1" type="ORF">SJAV_03760</name>
</gene>
<proteinExistence type="predicted"/>
<dbReference type="EMBL" id="AP031322">
    <property type="protein sequence ID" value="BFH72432.1"/>
    <property type="molecule type" value="Genomic_DNA"/>
</dbReference>
<dbReference type="PIRSF" id="PIRSF024051">
    <property type="entry name" value="DUF429"/>
    <property type="match status" value="1"/>
</dbReference>
<dbReference type="AlphaFoldDB" id="A0AAT9GNG9"/>
<evidence type="ECO:0000313" key="1">
    <source>
        <dbReference type="EMBL" id="BFH72432.1"/>
    </source>
</evidence>
<dbReference type="KEGG" id="sjv:SJAV_03760"/>
<protein>
    <recommendedName>
        <fullName evidence="2">DUF429 domain-containing protein</fullName>
    </recommendedName>
</protein>
<sequence>MKFCGIDLAVKRPSAVGILEGDIVCVKELISNDEIYEECKNSLVVSIDSPLTYSNGFRNVDREMIRRGYKVLPPSWMKSLVERAITLKNMFKTTVIETHPTSSMKNISLNWKSLANKKDIVDAVLCSLVSLYYYIGKAEEISSIDGKIYILPKEKISITKIGNNCFKISSQSLQVAF</sequence>
<name>A0AAT9GNG9_9CREN</name>
<evidence type="ECO:0008006" key="2">
    <source>
        <dbReference type="Google" id="ProtNLM"/>
    </source>
</evidence>
<organism evidence="1">
    <name type="scientific">Sulfurisphaera javensis</name>
    <dbReference type="NCBI Taxonomy" id="2049879"/>
    <lineage>
        <taxon>Archaea</taxon>
        <taxon>Thermoproteota</taxon>
        <taxon>Thermoprotei</taxon>
        <taxon>Sulfolobales</taxon>
        <taxon>Sulfolobaceae</taxon>
        <taxon>Sulfurisphaera</taxon>
    </lineage>
</organism>